<dbReference type="PANTHER" id="PTHR33463:SF209">
    <property type="entry name" value="DISEASE RESISTANCE PROTEIN RPS2-LIKE"/>
    <property type="match status" value="1"/>
</dbReference>
<dbReference type="InterPro" id="IPR050905">
    <property type="entry name" value="Plant_NBS-LRR"/>
</dbReference>
<accession>A0ABC9FGB7</accession>
<proteinExistence type="predicted"/>
<evidence type="ECO:0000259" key="1">
    <source>
        <dbReference type="Pfam" id="PF23247"/>
    </source>
</evidence>
<organism evidence="2 3">
    <name type="scientific">Urochloa decumbens</name>
    <dbReference type="NCBI Taxonomy" id="240449"/>
    <lineage>
        <taxon>Eukaryota</taxon>
        <taxon>Viridiplantae</taxon>
        <taxon>Streptophyta</taxon>
        <taxon>Embryophyta</taxon>
        <taxon>Tracheophyta</taxon>
        <taxon>Spermatophyta</taxon>
        <taxon>Magnoliopsida</taxon>
        <taxon>Liliopsida</taxon>
        <taxon>Poales</taxon>
        <taxon>Poaceae</taxon>
        <taxon>PACMAD clade</taxon>
        <taxon>Panicoideae</taxon>
        <taxon>Panicodae</taxon>
        <taxon>Paniceae</taxon>
        <taxon>Melinidinae</taxon>
        <taxon>Urochloa</taxon>
    </lineage>
</organism>
<dbReference type="SUPFAM" id="SSF52047">
    <property type="entry name" value="RNI-like"/>
    <property type="match status" value="1"/>
</dbReference>
<sequence>MLIILFATLFKEGHHQFNVCFCRDYYQLEIHSGDADGLDLLAGSYREKLIMASDQFDVRNIEEAVQGIIPYLVRKRKTEHHKAIYFDGWGGMAASMVLRSIAEDPPASLTKIFDKIIHVDCSVWKSRRALQRAIAVELMLPQEIMAIFYRQDDEDDFIGADEGSRSEIQDVGEEIHRALQGHTCLVVFHNGGKEVIDMNDFGIPESSKWLNNGKVLWTFRGRLRLVATQMMADVVNNSHFFLSCRYPFGDNVSLTTLATPEQAEDLRALLQAEAREIAHYTHAPGVNEEITTECCFYLLLLSNRNEFYIDYNWATHASNYWVCDGIIEEGQEEKAWDIGAALHKELQLAEYTWSKIYLPIFHGFESKLDARYNRWFSAPMPLWQQIVEPTVLQELSSFFLAISKIQSTPLLDNTYFEQLVNLGVLKLRHCTFNFSLPPFRSCGRLRFLGLDSCTDDGQKKKKENPVVLKCFQSLRVLDIRYTDWDMTWSPEIIESLAAVVREIHIKKGSIWSRNRNNNLACWQQMGNLRKLRVIEPTCPWETGKMDDFSDTIKLELLDLSGNGTIHVLPSLSDATNLKTLILDGCVGLEHVGPHGLPPALESLSFDAGSREKDRAKVSIISFTGCKNLHSFILRGRFWNLEELDLSGTSVKILNLSGKVVQLPRLERLLLLGCKQLCAIVWWGTREEMKLKKLYIDTHGEVEEDSEYKNDYDAYAVLRDARLVQSLMVKESNRLPFRIPFRVMGNLRVHLRKPAGSSQGRRNRLSTSTMLSVEKTEHCLSDNPACYRDILQLLQGAANAKDASSADIPTLVPLAGHVEISEGMISTPALESLMASADSLDVHDNSCMAALLSTPRQQLASASGDASIISTSYHGNALKWCRVERCSALRAAFPSPTTAVWYAFLSLETILVAHLPAARCIWGERIVPGLGTKLRAVHLRSCPRLKFVLPMLAISSLPSLEILHVAHCGDLTHVFPFDDSQSRLLSPAEKATMTKEFPKLKRLHLHHLPKLQQVCELRMSAPALETVKVRDCWGLRRLPATAVGRQARTIVDCEKDWWEKLEWDGLEAGHHRSLFQPRHSRYYKKALLRASVLR</sequence>
<reference evidence="3" key="1">
    <citation type="submission" date="2024-06" db="EMBL/GenBank/DDBJ databases">
        <authorList>
            <person name="Ryan C."/>
        </authorList>
    </citation>
    <scope>NUCLEOTIDE SEQUENCE [LARGE SCALE GENOMIC DNA]</scope>
</reference>
<protein>
    <recommendedName>
        <fullName evidence="1">Disease resistance protein At4g27190-like leucine-rich repeats domain-containing protein</fullName>
    </recommendedName>
</protein>
<dbReference type="SUPFAM" id="SSF52058">
    <property type="entry name" value="L domain-like"/>
    <property type="match status" value="1"/>
</dbReference>
<dbReference type="Gene3D" id="3.80.10.10">
    <property type="entry name" value="Ribonuclease Inhibitor"/>
    <property type="match status" value="2"/>
</dbReference>
<dbReference type="EMBL" id="OZ075116">
    <property type="protein sequence ID" value="CAL5074923.1"/>
    <property type="molecule type" value="Genomic_DNA"/>
</dbReference>
<evidence type="ECO:0000313" key="2">
    <source>
        <dbReference type="EMBL" id="CAL5074923.1"/>
    </source>
</evidence>
<gene>
    <name evidence="2" type="ORF">URODEC1_LOCUS105451</name>
</gene>
<dbReference type="Pfam" id="PF23247">
    <property type="entry name" value="LRR_RPS2"/>
    <property type="match status" value="1"/>
</dbReference>
<dbReference type="InterPro" id="IPR032675">
    <property type="entry name" value="LRR_dom_sf"/>
</dbReference>
<keyword evidence="3" id="KW-1185">Reference proteome</keyword>
<name>A0ABC9FGB7_9POAL</name>
<dbReference type="PANTHER" id="PTHR33463">
    <property type="entry name" value="NB-ARC DOMAIN-CONTAINING PROTEIN-RELATED"/>
    <property type="match status" value="1"/>
</dbReference>
<dbReference type="AlphaFoldDB" id="A0ABC9FGB7"/>
<reference evidence="2 3" key="2">
    <citation type="submission" date="2024-10" db="EMBL/GenBank/DDBJ databases">
        <authorList>
            <person name="Ryan C."/>
        </authorList>
    </citation>
    <scope>NUCLEOTIDE SEQUENCE [LARGE SCALE GENOMIC DNA]</scope>
</reference>
<dbReference type="InterPro" id="IPR057135">
    <property type="entry name" value="At4g27190-like_LRR"/>
</dbReference>
<evidence type="ECO:0000313" key="3">
    <source>
        <dbReference type="Proteomes" id="UP001497457"/>
    </source>
</evidence>
<dbReference type="Proteomes" id="UP001497457">
    <property type="component" value="Chromosome 6rd"/>
</dbReference>
<feature type="domain" description="Disease resistance protein At4g27190-like leucine-rich repeats" evidence="1">
    <location>
        <begin position="929"/>
        <end position="1037"/>
    </location>
</feature>